<protein>
    <submittedName>
        <fullName evidence="2">Uncharacterized protein</fullName>
    </submittedName>
</protein>
<evidence type="ECO:0000313" key="3">
    <source>
        <dbReference type="Proteomes" id="UP001151699"/>
    </source>
</evidence>
<proteinExistence type="predicted"/>
<dbReference type="OrthoDB" id="297496at2759"/>
<feature type="transmembrane region" description="Helical" evidence="1">
    <location>
        <begin position="20"/>
        <end position="47"/>
    </location>
</feature>
<evidence type="ECO:0000256" key="1">
    <source>
        <dbReference type="SAM" id="Phobius"/>
    </source>
</evidence>
<sequence>MAEKTKQCCSCMGPKATSFWVGLLTNIGICSLLFGYTLLGSFIFLAIEGGASTMQQRTLASTNRQLLRPPPQSRLDNVSLSQATVIEANEARQRTVENIWDITVSLNILYRENWTRLAALEIARFQDQLIKRITDEMTAQLEGSNFLTYLNQNFFPFIFSIDDNIDLYKKV</sequence>
<dbReference type="EMBL" id="WJQU01000004">
    <property type="protein sequence ID" value="KAJ6636843.1"/>
    <property type="molecule type" value="Genomic_DNA"/>
</dbReference>
<name>A0A9Q0MRU9_9DIPT</name>
<dbReference type="Gene3D" id="1.10.287.70">
    <property type="match status" value="1"/>
</dbReference>
<organism evidence="2 3">
    <name type="scientific">Pseudolycoriella hygida</name>
    <dbReference type="NCBI Taxonomy" id="35572"/>
    <lineage>
        <taxon>Eukaryota</taxon>
        <taxon>Metazoa</taxon>
        <taxon>Ecdysozoa</taxon>
        <taxon>Arthropoda</taxon>
        <taxon>Hexapoda</taxon>
        <taxon>Insecta</taxon>
        <taxon>Pterygota</taxon>
        <taxon>Neoptera</taxon>
        <taxon>Endopterygota</taxon>
        <taxon>Diptera</taxon>
        <taxon>Nematocera</taxon>
        <taxon>Sciaroidea</taxon>
        <taxon>Sciaridae</taxon>
        <taxon>Pseudolycoriella</taxon>
    </lineage>
</organism>
<dbReference type="Proteomes" id="UP001151699">
    <property type="component" value="Chromosome C"/>
</dbReference>
<comment type="caution">
    <text evidence="2">The sequence shown here is derived from an EMBL/GenBank/DDBJ whole genome shotgun (WGS) entry which is preliminary data.</text>
</comment>
<keyword evidence="1" id="KW-0472">Membrane</keyword>
<accession>A0A9Q0MRU9</accession>
<reference evidence="2" key="1">
    <citation type="submission" date="2022-07" db="EMBL/GenBank/DDBJ databases">
        <authorList>
            <person name="Trinca V."/>
            <person name="Uliana J.V.C."/>
            <person name="Torres T.T."/>
            <person name="Ward R.J."/>
            <person name="Monesi N."/>
        </authorList>
    </citation>
    <scope>NUCLEOTIDE SEQUENCE</scope>
    <source>
        <strain evidence="2">HSMRA1968</strain>
        <tissue evidence="2">Whole embryos</tissue>
    </source>
</reference>
<keyword evidence="1" id="KW-0812">Transmembrane</keyword>
<dbReference type="AlphaFoldDB" id="A0A9Q0MRU9"/>
<gene>
    <name evidence="2" type="ORF">Bhyg_15438</name>
</gene>
<evidence type="ECO:0000313" key="2">
    <source>
        <dbReference type="EMBL" id="KAJ6636843.1"/>
    </source>
</evidence>
<keyword evidence="1" id="KW-1133">Transmembrane helix</keyword>
<keyword evidence="3" id="KW-1185">Reference proteome</keyword>